<dbReference type="STRING" id="320778.ABT57_07685"/>
<gene>
    <name evidence="1" type="ORF">ABT57_07685</name>
</gene>
<reference evidence="1 2" key="1">
    <citation type="submission" date="2015-05" db="EMBL/GenBank/DDBJ databases">
        <title>Photobacterium galathea sp. nov.</title>
        <authorList>
            <person name="Machado H."/>
            <person name="Gram L."/>
        </authorList>
    </citation>
    <scope>NUCLEOTIDE SEQUENCE [LARGE SCALE GENOMIC DNA]</scope>
    <source>
        <strain evidence="1 2">DSM 22954</strain>
    </source>
</reference>
<dbReference type="Pfam" id="PF08888">
    <property type="entry name" value="HopJ"/>
    <property type="match status" value="1"/>
</dbReference>
<dbReference type="RefSeq" id="WP_047884586.1">
    <property type="nucleotide sequence ID" value="NZ_LDOU01000006.1"/>
</dbReference>
<dbReference type="InterPro" id="IPR014984">
    <property type="entry name" value="HopJ"/>
</dbReference>
<protein>
    <submittedName>
        <fullName evidence="1">Type III effector</fullName>
    </submittedName>
</protein>
<keyword evidence="2" id="KW-1185">Reference proteome</keyword>
<name>A0A0J1HFL8_9GAMM</name>
<proteinExistence type="predicted"/>
<organism evidence="1 2">
    <name type="scientific">Photobacterium ganghwense</name>
    <dbReference type="NCBI Taxonomy" id="320778"/>
    <lineage>
        <taxon>Bacteria</taxon>
        <taxon>Pseudomonadati</taxon>
        <taxon>Pseudomonadota</taxon>
        <taxon>Gammaproteobacteria</taxon>
        <taxon>Vibrionales</taxon>
        <taxon>Vibrionaceae</taxon>
        <taxon>Photobacterium</taxon>
    </lineage>
</organism>
<dbReference type="AlphaFoldDB" id="A0A0J1HFL8"/>
<dbReference type="EMBL" id="LDOU01000006">
    <property type="protein sequence ID" value="KLV10421.1"/>
    <property type="molecule type" value="Genomic_DNA"/>
</dbReference>
<dbReference type="Proteomes" id="UP000035909">
    <property type="component" value="Unassembled WGS sequence"/>
</dbReference>
<comment type="caution">
    <text evidence="1">The sequence shown here is derived from an EMBL/GenBank/DDBJ whole genome shotgun (WGS) entry which is preliminary data.</text>
</comment>
<evidence type="ECO:0000313" key="1">
    <source>
        <dbReference type="EMBL" id="KLV10421.1"/>
    </source>
</evidence>
<dbReference type="Gene3D" id="3.20.160.10">
    <property type="entry name" value="vpa0580 domain like"/>
    <property type="match status" value="1"/>
</dbReference>
<dbReference type="PATRIC" id="fig|320778.3.peg.1662"/>
<dbReference type="OrthoDB" id="9790826at2"/>
<accession>A0A0J1HFL8</accession>
<evidence type="ECO:0000313" key="2">
    <source>
        <dbReference type="Proteomes" id="UP000035909"/>
    </source>
</evidence>
<sequence length="117" mass="13134">MEAFFTQLKQQPESVSFSQVMQVINDNYAYAPVTFSNGLGKETLTNPAGTNEGSCRIFAFAQLNKLTEAETLACFGEFYRNDVLQHPAGSDHQNIRHFMKYGWAGIKFDDCPLTTKP</sequence>
<dbReference type="InterPro" id="IPR038604">
    <property type="entry name" value="HopJ_sf"/>
</dbReference>